<comment type="caution">
    <text evidence="7">The sequence shown here is derived from an EMBL/GenBank/DDBJ whole genome shotgun (WGS) entry which is preliminary data.</text>
</comment>
<dbReference type="GO" id="GO:0005886">
    <property type="term" value="C:plasma membrane"/>
    <property type="evidence" value="ECO:0007669"/>
    <property type="project" value="UniProtKB-SubCell"/>
</dbReference>
<evidence type="ECO:0000256" key="2">
    <source>
        <dbReference type="ARBA" id="ARBA00022475"/>
    </source>
</evidence>
<dbReference type="Pfam" id="PF03631">
    <property type="entry name" value="Virul_fac_BrkB"/>
    <property type="match status" value="1"/>
</dbReference>
<dbReference type="Proteomes" id="UP001403385">
    <property type="component" value="Unassembled WGS sequence"/>
</dbReference>
<evidence type="ECO:0000256" key="1">
    <source>
        <dbReference type="ARBA" id="ARBA00004651"/>
    </source>
</evidence>
<keyword evidence="5 6" id="KW-0472">Membrane</keyword>
<keyword evidence="4 6" id="KW-1133">Transmembrane helix</keyword>
<feature type="transmembrane region" description="Helical" evidence="6">
    <location>
        <begin position="71"/>
        <end position="92"/>
    </location>
</feature>
<gene>
    <name evidence="7" type="ORF">AAG747_21890</name>
</gene>
<dbReference type="AlphaFoldDB" id="A0AAW9SID6"/>
<dbReference type="EMBL" id="JBDKWZ010000015">
    <property type="protein sequence ID" value="MEN7550586.1"/>
    <property type="molecule type" value="Genomic_DNA"/>
</dbReference>
<comment type="subcellular location">
    <subcellularLocation>
        <location evidence="1">Cell membrane</location>
        <topology evidence="1">Multi-pass membrane protein</topology>
    </subcellularLocation>
</comment>
<sequence length="355" mass="40770">MIQKKKKVLTWQVRKFLWRLRSYAKSSSSSVLEICVKWILRHIFTLAILLRDSFKEYSNDNAFQHGAALSYYAVFSLPPMLMVIIYSLGFFMGQENVKMEVLGYLTKMLGAGVAERFSQAIEHLQSQESSGRSALLGIGTLLFGSTVLFYSLQSSINIFWKVRPRIKQGILQVAWARLRSFAMVVTIGFIVVLSLIVETLVLTMDRFLSEFFLVSDFFSGFISYLSSFFHELGSFVISVLFFSIIFKYLPDAKVKWKDVWLGAIFTTVLFKLGQGLIDWYISQSNFSDFYGAAGFIMVLLTWVFYSSQILFFGTEFTFVVAKKFERDIQPSPFAVKIERTERELESRPETNASTE</sequence>
<proteinExistence type="predicted"/>
<name>A0AAW9SID6_9BACT</name>
<feature type="transmembrane region" description="Helical" evidence="6">
    <location>
        <begin position="289"/>
        <end position="313"/>
    </location>
</feature>
<keyword evidence="3 6" id="KW-0812">Transmembrane</keyword>
<dbReference type="PANTHER" id="PTHR30213:SF1">
    <property type="entry name" value="INNER MEMBRANE PROTEIN YHJD"/>
    <property type="match status" value="1"/>
</dbReference>
<evidence type="ECO:0000256" key="3">
    <source>
        <dbReference type="ARBA" id="ARBA00022692"/>
    </source>
</evidence>
<organism evidence="7 8">
    <name type="scientific">Rapidithrix thailandica</name>
    <dbReference type="NCBI Taxonomy" id="413964"/>
    <lineage>
        <taxon>Bacteria</taxon>
        <taxon>Pseudomonadati</taxon>
        <taxon>Bacteroidota</taxon>
        <taxon>Cytophagia</taxon>
        <taxon>Cytophagales</taxon>
        <taxon>Flammeovirgaceae</taxon>
        <taxon>Rapidithrix</taxon>
    </lineage>
</organism>
<feature type="transmembrane region" description="Helical" evidence="6">
    <location>
        <begin position="258"/>
        <end position="277"/>
    </location>
</feature>
<keyword evidence="8" id="KW-1185">Reference proteome</keyword>
<dbReference type="PANTHER" id="PTHR30213">
    <property type="entry name" value="INNER MEMBRANE PROTEIN YHJD"/>
    <property type="match status" value="1"/>
</dbReference>
<dbReference type="RefSeq" id="WP_346823368.1">
    <property type="nucleotide sequence ID" value="NZ_JBDKWZ010000015.1"/>
</dbReference>
<accession>A0AAW9SID6</accession>
<dbReference type="PIRSF" id="PIRSF035875">
    <property type="entry name" value="RNase_BN"/>
    <property type="match status" value="1"/>
</dbReference>
<evidence type="ECO:0000256" key="4">
    <source>
        <dbReference type="ARBA" id="ARBA00022989"/>
    </source>
</evidence>
<evidence type="ECO:0000256" key="6">
    <source>
        <dbReference type="SAM" id="Phobius"/>
    </source>
</evidence>
<protein>
    <submittedName>
        <fullName evidence="7">YihY/virulence factor BrkB family protein</fullName>
    </submittedName>
</protein>
<keyword evidence="2" id="KW-1003">Cell membrane</keyword>
<dbReference type="NCBIfam" id="TIGR00765">
    <property type="entry name" value="yihY_not_rbn"/>
    <property type="match status" value="1"/>
</dbReference>
<dbReference type="InterPro" id="IPR017039">
    <property type="entry name" value="Virul_fac_BrkB"/>
</dbReference>
<evidence type="ECO:0000313" key="8">
    <source>
        <dbReference type="Proteomes" id="UP001403385"/>
    </source>
</evidence>
<evidence type="ECO:0000313" key="7">
    <source>
        <dbReference type="EMBL" id="MEN7550586.1"/>
    </source>
</evidence>
<evidence type="ECO:0000256" key="5">
    <source>
        <dbReference type="ARBA" id="ARBA00023136"/>
    </source>
</evidence>
<reference evidence="7 8" key="1">
    <citation type="submission" date="2024-04" db="EMBL/GenBank/DDBJ databases">
        <title>Novel genus in family Flammeovirgaceae.</title>
        <authorList>
            <person name="Nguyen T.H."/>
            <person name="Vuong T.Q."/>
            <person name="Le H."/>
            <person name="Kim S.-G."/>
        </authorList>
    </citation>
    <scope>NUCLEOTIDE SEQUENCE [LARGE SCALE GENOMIC DNA]</scope>
    <source>
        <strain evidence="7 8">JCM 23209</strain>
    </source>
</reference>
<feature type="transmembrane region" description="Helical" evidence="6">
    <location>
        <begin position="181"/>
        <end position="201"/>
    </location>
</feature>
<feature type="transmembrane region" description="Helical" evidence="6">
    <location>
        <begin position="134"/>
        <end position="160"/>
    </location>
</feature>
<feature type="transmembrane region" description="Helical" evidence="6">
    <location>
        <begin position="221"/>
        <end position="246"/>
    </location>
</feature>